<organism evidence="2 3">
    <name type="scientific">Kingdonia uniflora</name>
    <dbReference type="NCBI Taxonomy" id="39325"/>
    <lineage>
        <taxon>Eukaryota</taxon>
        <taxon>Viridiplantae</taxon>
        <taxon>Streptophyta</taxon>
        <taxon>Embryophyta</taxon>
        <taxon>Tracheophyta</taxon>
        <taxon>Spermatophyta</taxon>
        <taxon>Magnoliopsida</taxon>
        <taxon>Ranunculales</taxon>
        <taxon>Circaeasteraceae</taxon>
        <taxon>Kingdonia</taxon>
    </lineage>
</organism>
<protein>
    <recommendedName>
        <fullName evidence="1">Bulb-type lectin domain-containing protein</fullName>
    </recommendedName>
</protein>
<dbReference type="Proteomes" id="UP000541444">
    <property type="component" value="Unassembled WGS sequence"/>
</dbReference>
<evidence type="ECO:0000313" key="3">
    <source>
        <dbReference type="Proteomes" id="UP000541444"/>
    </source>
</evidence>
<evidence type="ECO:0000259" key="1">
    <source>
        <dbReference type="Pfam" id="PF01453"/>
    </source>
</evidence>
<reference evidence="2 3" key="1">
    <citation type="journal article" date="2020" name="IScience">
        <title>Genome Sequencing of the Endangered Kingdonia uniflora (Circaeasteraceae, Ranunculales) Reveals Potential Mechanisms of Evolutionary Specialization.</title>
        <authorList>
            <person name="Sun Y."/>
            <person name="Deng T."/>
            <person name="Zhang A."/>
            <person name="Moore M.J."/>
            <person name="Landis J.B."/>
            <person name="Lin N."/>
            <person name="Zhang H."/>
            <person name="Zhang X."/>
            <person name="Huang J."/>
            <person name="Zhang X."/>
            <person name="Sun H."/>
            <person name="Wang H."/>
        </authorList>
    </citation>
    <scope>NUCLEOTIDE SEQUENCE [LARGE SCALE GENOMIC DNA]</scope>
    <source>
        <strain evidence="2">TB1705</strain>
        <tissue evidence="2">Leaf</tissue>
    </source>
</reference>
<comment type="caution">
    <text evidence="2">The sequence shown here is derived from an EMBL/GenBank/DDBJ whole genome shotgun (WGS) entry which is preliminary data.</text>
</comment>
<dbReference type="PANTHER" id="PTHR32444:SF183">
    <property type="entry name" value="APPLE DOMAIN-CONTAINING PROTEIN"/>
    <property type="match status" value="1"/>
</dbReference>
<dbReference type="AlphaFoldDB" id="A0A7J7MPF3"/>
<sequence length="91" mass="10290">MNIPIAELLDSGNLVLTDGNDGNLTSYFYHPTSDILLPSMKLEWGLKTRLNRYLSAWKNFDNPSIGYLTYGIVNTHEFPEAAMRKGLSGFY</sequence>
<evidence type="ECO:0000313" key="2">
    <source>
        <dbReference type="EMBL" id="KAF6156819.1"/>
    </source>
</evidence>
<proteinExistence type="predicted"/>
<dbReference type="InterPro" id="IPR001480">
    <property type="entry name" value="Bulb-type_lectin_dom"/>
</dbReference>
<name>A0A7J7MPF3_9MAGN</name>
<dbReference type="InterPro" id="IPR036426">
    <property type="entry name" value="Bulb-type_lectin_dom_sf"/>
</dbReference>
<dbReference type="PANTHER" id="PTHR32444">
    <property type="entry name" value="BULB-TYPE LECTIN DOMAIN-CONTAINING PROTEIN"/>
    <property type="match status" value="1"/>
</dbReference>
<gene>
    <name evidence="2" type="ORF">GIB67_017353</name>
</gene>
<accession>A0A7J7MPF3</accession>
<feature type="domain" description="Bulb-type lectin" evidence="1">
    <location>
        <begin position="3"/>
        <end position="58"/>
    </location>
</feature>
<dbReference type="Pfam" id="PF01453">
    <property type="entry name" value="B_lectin"/>
    <property type="match status" value="1"/>
</dbReference>
<keyword evidence="3" id="KW-1185">Reference proteome</keyword>
<dbReference type="SUPFAM" id="SSF51110">
    <property type="entry name" value="alpha-D-mannose-specific plant lectins"/>
    <property type="match status" value="1"/>
</dbReference>
<dbReference type="EMBL" id="JACGCM010001300">
    <property type="protein sequence ID" value="KAF6156819.1"/>
    <property type="molecule type" value="Genomic_DNA"/>
</dbReference>